<gene>
    <name evidence="1" type="ORF">SCALIN_C01_0103</name>
</gene>
<keyword evidence="2" id="KW-1185">Reference proteome</keyword>
<dbReference type="AlphaFoldDB" id="A0A286TTF4"/>
<sequence length="127" mass="14487">MTTNNTLWDTTTGDYFVQRGEVAVLIDLSTASLNVFEQGKQELLGEGKLIYFVADNLFTSCDERRWSRWKIYDHLIRRSENIKQSNEALLCAQNALDGKAEEPVLEGRLVFDSKLALEIITKTLSEK</sequence>
<accession>A0A286TTF4</accession>
<reference evidence="2" key="1">
    <citation type="journal article" date="2017" name="Environ. Microbiol. Rep.">
        <title>Genetic Diversity of Marine Anaerobic Ammonium-Oxidizing Bacteria as Revealed by Genomic and Proteomic Analyses of 'Candidatus Scalindua japonica'.</title>
        <authorList>
            <person name="Oshiki M."/>
            <person name="Mizuto K."/>
            <person name="Kimura Z."/>
            <person name="Kindaichi T."/>
            <person name="Satoh H."/>
            <person name="Okabe S."/>
        </authorList>
    </citation>
    <scope>NUCLEOTIDE SEQUENCE [LARGE SCALE GENOMIC DNA]</scope>
    <source>
        <strain evidence="2">husup-a2</strain>
    </source>
</reference>
<organism evidence="1 2">
    <name type="scientific">Candidatus Scalindua japonica</name>
    <dbReference type="NCBI Taxonomy" id="1284222"/>
    <lineage>
        <taxon>Bacteria</taxon>
        <taxon>Pseudomonadati</taxon>
        <taxon>Planctomycetota</taxon>
        <taxon>Candidatus Brocadiia</taxon>
        <taxon>Candidatus Brocadiales</taxon>
        <taxon>Candidatus Scalinduaceae</taxon>
        <taxon>Candidatus Scalindua</taxon>
    </lineage>
</organism>
<evidence type="ECO:0000313" key="1">
    <source>
        <dbReference type="EMBL" id="GAX59172.1"/>
    </source>
</evidence>
<protein>
    <submittedName>
        <fullName evidence="1">Alpha-L-arabinofuranosidase</fullName>
    </submittedName>
</protein>
<name>A0A286TTF4_9BACT</name>
<dbReference type="Proteomes" id="UP000218542">
    <property type="component" value="Unassembled WGS sequence"/>
</dbReference>
<dbReference type="EMBL" id="BAOS01000001">
    <property type="protein sequence ID" value="GAX59172.1"/>
    <property type="molecule type" value="Genomic_DNA"/>
</dbReference>
<evidence type="ECO:0000313" key="2">
    <source>
        <dbReference type="Proteomes" id="UP000218542"/>
    </source>
</evidence>
<proteinExistence type="predicted"/>
<dbReference type="RefSeq" id="WP_096892309.1">
    <property type="nucleotide sequence ID" value="NZ_BAOS01000001.1"/>
</dbReference>
<comment type="caution">
    <text evidence="1">The sequence shown here is derived from an EMBL/GenBank/DDBJ whole genome shotgun (WGS) entry which is preliminary data.</text>
</comment>